<organism evidence="2 3">
    <name type="scientific">Caenorhabditis bovis</name>
    <dbReference type="NCBI Taxonomy" id="2654633"/>
    <lineage>
        <taxon>Eukaryota</taxon>
        <taxon>Metazoa</taxon>
        <taxon>Ecdysozoa</taxon>
        <taxon>Nematoda</taxon>
        <taxon>Chromadorea</taxon>
        <taxon>Rhabditida</taxon>
        <taxon>Rhabditina</taxon>
        <taxon>Rhabditomorpha</taxon>
        <taxon>Rhabditoidea</taxon>
        <taxon>Rhabditidae</taxon>
        <taxon>Peloderinae</taxon>
        <taxon>Caenorhabditis</taxon>
    </lineage>
</organism>
<evidence type="ECO:0000256" key="1">
    <source>
        <dbReference type="SAM" id="SignalP"/>
    </source>
</evidence>
<sequence length="153" mass="17316">MFKTAILISFVALAHSAYDDLPQVSDPYNPPGHAPVTCSEDYKAVIESTRAELGKTETIVKYTTVLGNRIQQKFGRSHEVLIVKTGQIGHRSNYNGSICRHDTDYGFHYVLYPTPGDYNIHDAKLEEYFEKFSAFSSIRHPNIADLPIDPRRL</sequence>
<accession>A0A8S1EQ85</accession>
<dbReference type="Proteomes" id="UP000494206">
    <property type="component" value="Unassembled WGS sequence"/>
</dbReference>
<feature type="signal peptide" evidence="1">
    <location>
        <begin position="1"/>
        <end position="16"/>
    </location>
</feature>
<dbReference type="OrthoDB" id="5824580at2759"/>
<keyword evidence="1" id="KW-0732">Signal</keyword>
<protein>
    <submittedName>
        <fullName evidence="2">Uncharacterized protein</fullName>
    </submittedName>
</protein>
<feature type="chain" id="PRO_5035852170" evidence="1">
    <location>
        <begin position="17"/>
        <end position="153"/>
    </location>
</feature>
<evidence type="ECO:0000313" key="2">
    <source>
        <dbReference type="EMBL" id="CAB3400026.1"/>
    </source>
</evidence>
<comment type="caution">
    <text evidence="2">The sequence shown here is derived from an EMBL/GenBank/DDBJ whole genome shotgun (WGS) entry which is preliminary data.</text>
</comment>
<gene>
    <name evidence="2" type="ORF">CBOVIS_LOCUS3050</name>
</gene>
<reference evidence="2 3" key="1">
    <citation type="submission" date="2020-04" db="EMBL/GenBank/DDBJ databases">
        <authorList>
            <person name="Laetsch R D."/>
            <person name="Stevens L."/>
            <person name="Kumar S."/>
            <person name="Blaxter L. M."/>
        </authorList>
    </citation>
    <scope>NUCLEOTIDE SEQUENCE [LARGE SCALE GENOMIC DNA]</scope>
</reference>
<name>A0A8S1EQ85_9PELO</name>
<proteinExistence type="predicted"/>
<dbReference type="AlphaFoldDB" id="A0A8S1EQ85"/>
<evidence type="ECO:0000313" key="3">
    <source>
        <dbReference type="Proteomes" id="UP000494206"/>
    </source>
</evidence>
<dbReference type="EMBL" id="CADEPM010000002">
    <property type="protein sequence ID" value="CAB3400026.1"/>
    <property type="molecule type" value="Genomic_DNA"/>
</dbReference>
<keyword evidence="3" id="KW-1185">Reference proteome</keyword>